<dbReference type="Gene3D" id="2.60.120.650">
    <property type="entry name" value="Cupin"/>
    <property type="match status" value="1"/>
</dbReference>
<dbReference type="SUPFAM" id="SSF51197">
    <property type="entry name" value="Clavaminate synthase-like"/>
    <property type="match status" value="1"/>
</dbReference>
<accession>A0A2X0MVV4</accession>
<reference evidence="2 3" key="1">
    <citation type="submission" date="2016-11" db="EMBL/GenBank/DDBJ databases">
        <authorList>
            <person name="Jaros S."/>
            <person name="Januszkiewicz K."/>
            <person name="Wedrychowicz H."/>
        </authorList>
    </citation>
    <scope>NUCLEOTIDE SEQUENCE [LARGE SCALE GENOMIC DNA]</scope>
</reference>
<dbReference type="GO" id="GO:0016706">
    <property type="term" value="F:2-oxoglutarate-dependent dioxygenase activity"/>
    <property type="evidence" value="ECO:0007669"/>
    <property type="project" value="TreeGrafter"/>
</dbReference>
<dbReference type="GO" id="GO:0045905">
    <property type="term" value="P:positive regulation of translational termination"/>
    <property type="evidence" value="ECO:0007669"/>
    <property type="project" value="TreeGrafter"/>
</dbReference>
<dbReference type="GO" id="GO:0005634">
    <property type="term" value="C:nucleus"/>
    <property type="evidence" value="ECO:0007669"/>
    <property type="project" value="TreeGrafter"/>
</dbReference>
<evidence type="ECO:0000259" key="1">
    <source>
        <dbReference type="PROSITE" id="PS51184"/>
    </source>
</evidence>
<keyword evidence="3" id="KW-1185">Reference proteome</keyword>
<dbReference type="SMART" id="SM00558">
    <property type="entry name" value="JmjC"/>
    <property type="match status" value="1"/>
</dbReference>
<evidence type="ECO:0000313" key="2">
    <source>
        <dbReference type="EMBL" id="SGY40069.1"/>
    </source>
</evidence>
<dbReference type="STRING" id="796604.A0A2X0MVV4"/>
<evidence type="ECO:0000313" key="3">
    <source>
        <dbReference type="Proteomes" id="UP000249464"/>
    </source>
</evidence>
<dbReference type="GO" id="GO:0043565">
    <property type="term" value="F:sequence-specific DNA binding"/>
    <property type="evidence" value="ECO:0007669"/>
    <property type="project" value="TreeGrafter"/>
</dbReference>
<dbReference type="Proteomes" id="UP000249464">
    <property type="component" value="Unassembled WGS sequence"/>
</dbReference>
<dbReference type="GO" id="GO:0005737">
    <property type="term" value="C:cytoplasm"/>
    <property type="evidence" value="ECO:0007669"/>
    <property type="project" value="TreeGrafter"/>
</dbReference>
<dbReference type="PANTHER" id="PTHR12480">
    <property type="entry name" value="ARGININE DEMETHYLASE AND LYSYL-HYDROXYLASE JMJD"/>
    <property type="match status" value="1"/>
</dbReference>
<sequence>MLPTTLDSHHSPATLKSPCPTRLSPAELSYSAFRTFLLNNEPCLLPREVVEAWPICQHWRLRPTSTTVVDPSSEAASTSTPNYEYLRANLGHYPLPPVVDQSCLRVTPDAPSAFGSLLDLWRNGEGRSLYLKDWHLPAIFESQVAASGVLNRDQSYGFYEVPGLWRDDWLNRYHLANSNDDFRFVYAGGADTFTPLHRDVFDSYSISTNIIGAKRWYLFPPELTATLEPMLAKAGRDSGWVNVEEWDTQQKEEFISKGMMVFVQEEGETLFVPSGWHHHVTNLSHPTISLNHNWINAHNISATYRSLAREGLRCAQSISDVKELLQHHSKNDWRPRWARCVSDLLDQSAGWGWSTFWAMTLFALKDCRHHPKETASSHWPAVTSDLQPPLQYLVVQVNLPEFHLAFQIQPLLADFLSREEAEHMYLPGLSELLACITDQLNVLEELAKAP</sequence>
<gene>
    <name evidence="2" type="primary">BQ5605_C003g02319</name>
    <name evidence="2" type="ORF">BQ5605_C003G02319</name>
</gene>
<dbReference type="InterPro" id="IPR050910">
    <property type="entry name" value="JMJD6_ArgDemeth/LysHydrox"/>
</dbReference>
<dbReference type="AlphaFoldDB" id="A0A2X0MVV4"/>
<protein>
    <submittedName>
        <fullName evidence="2">BQ5605_C003g02319 protein</fullName>
    </submittedName>
</protein>
<organism evidence="2 3">
    <name type="scientific">Microbotryum silenes-dioicae</name>
    <dbReference type="NCBI Taxonomy" id="796604"/>
    <lineage>
        <taxon>Eukaryota</taxon>
        <taxon>Fungi</taxon>
        <taxon>Dikarya</taxon>
        <taxon>Basidiomycota</taxon>
        <taxon>Pucciniomycotina</taxon>
        <taxon>Microbotryomycetes</taxon>
        <taxon>Microbotryales</taxon>
        <taxon>Microbotryaceae</taxon>
        <taxon>Microbotryum</taxon>
    </lineage>
</organism>
<dbReference type="PANTHER" id="PTHR12480:SF6">
    <property type="entry name" value="2-OXOGLUTARATE AND IRON-DEPENDENT OXYGENASE JMJD4"/>
    <property type="match status" value="1"/>
</dbReference>
<dbReference type="InterPro" id="IPR041667">
    <property type="entry name" value="Cupin_8"/>
</dbReference>
<dbReference type="PROSITE" id="PS51184">
    <property type="entry name" value="JMJC"/>
    <property type="match status" value="1"/>
</dbReference>
<name>A0A2X0MVV4_9BASI</name>
<proteinExistence type="predicted"/>
<dbReference type="InterPro" id="IPR003347">
    <property type="entry name" value="JmjC_dom"/>
</dbReference>
<feature type="domain" description="JmjC" evidence="1">
    <location>
        <begin position="150"/>
        <end position="311"/>
    </location>
</feature>
<dbReference type="EMBL" id="FQNC01000042">
    <property type="protein sequence ID" value="SGY40069.1"/>
    <property type="molecule type" value="Genomic_DNA"/>
</dbReference>
<dbReference type="Pfam" id="PF13621">
    <property type="entry name" value="Cupin_8"/>
    <property type="match status" value="1"/>
</dbReference>